<dbReference type="InterPro" id="IPR001584">
    <property type="entry name" value="Integrase_cat-core"/>
</dbReference>
<keyword evidence="2" id="KW-0479">Metal-binding</keyword>
<dbReference type="PANTHER" id="PTHR42648">
    <property type="entry name" value="TRANSPOSASE, PUTATIVE-RELATED"/>
    <property type="match status" value="1"/>
</dbReference>
<keyword evidence="8" id="KW-0808">Transferase</keyword>
<dbReference type="GO" id="GO:0003964">
    <property type="term" value="F:RNA-directed DNA polymerase activity"/>
    <property type="evidence" value="ECO:0007669"/>
    <property type="project" value="UniProtKB-KW"/>
</dbReference>
<evidence type="ECO:0000256" key="8">
    <source>
        <dbReference type="ARBA" id="ARBA00022932"/>
    </source>
</evidence>
<dbReference type="EMBL" id="LGRX02025380">
    <property type="protein sequence ID" value="KAK3252488.1"/>
    <property type="molecule type" value="Genomic_DNA"/>
</dbReference>
<dbReference type="PROSITE" id="PS50994">
    <property type="entry name" value="INTEGRASE"/>
    <property type="match status" value="1"/>
</dbReference>
<keyword evidence="9" id="KW-0233">DNA recombination</keyword>
<dbReference type="GO" id="GO:0015074">
    <property type="term" value="P:DNA integration"/>
    <property type="evidence" value="ECO:0007669"/>
    <property type="project" value="UniProtKB-KW"/>
</dbReference>
<keyword evidence="7" id="KW-0695">RNA-directed DNA polymerase</keyword>
<keyword evidence="8" id="KW-0239">DNA-directed DNA polymerase</keyword>
<dbReference type="InterPro" id="IPR039537">
    <property type="entry name" value="Retrotran_Ty1/copia-like"/>
</dbReference>
<proteinExistence type="predicted"/>
<dbReference type="GO" id="GO:0006310">
    <property type="term" value="P:DNA recombination"/>
    <property type="evidence" value="ECO:0007669"/>
    <property type="project" value="UniProtKB-KW"/>
</dbReference>
<evidence type="ECO:0000256" key="9">
    <source>
        <dbReference type="ARBA" id="ARBA00023172"/>
    </source>
</evidence>
<dbReference type="GO" id="GO:0003676">
    <property type="term" value="F:nucleic acid binding"/>
    <property type="evidence" value="ECO:0007669"/>
    <property type="project" value="InterPro"/>
</dbReference>
<evidence type="ECO:0000313" key="13">
    <source>
        <dbReference type="Proteomes" id="UP001190700"/>
    </source>
</evidence>
<evidence type="ECO:0000256" key="4">
    <source>
        <dbReference type="ARBA" id="ARBA00022801"/>
    </source>
</evidence>
<feature type="compositionally biased region" description="Polar residues" evidence="10">
    <location>
        <begin position="82"/>
        <end position="93"/>
    </location>
</feature>
<gene>
    <name evidence="12" type="ORF">CYMTET_38215</name>
</gene>
<evidence type="ECO:0000256" key="5">
    <source>
        <dbReference type="ARBA" id="ARBA00022842"/>
    </source>
</evidence>
<dbReference type="Gene3D" id="3.30.420.10">
    <property type="entry name" value="Ribonuclease H-like superfamily/Ribonuclease H"/>
    <property type="match status" value="1"/>
</dbReference>
<dbReference type="PANTHER" id="PTHR42648:SF11">
    <property type="entry name" value="TRANSPOSON TY4-P GAG-POL POLYPROTEIN"/>
    <property type="match status" value="1"/>
</dbReference>
<keyword evidence="4" id="KW-0378">Hydrolase</keyword>
<name>A0AAE0F5F6_9CHLO</name>
<feature type="region of interest" description="Disordered" evidence="10">
    <location>
        <begin position="385"/>
        <end position="406"/>
    </location>
</feature>
<evidence type="ECO:0000256" key="2">
    <source>
        <dbReference type="ARBA" id="ARBA00022723"/>
    </source>
</evidence>
<dbReference type="GO" id="GO:0003887">
    <property type="term" value="F:DNA-directed DNA polymerase activity"/>
    <property type="evidence" value="ECO:0007669"/>
    <property type="project" value="UniProtKB-KW"/>
</dbReference>
<dbReference type="InterPro" id="IPR012337">
    <property type="entry name" value="RNaseH-like_sf"/>
</dbReference>
<evidence type="ECO:0000256" key="3">
    <source>
        <dbReference type="ARBA" id="ARBA00022759"/>
    </source>
</evidence>
<feature type="domain" description="Integrase catalytic" evidence="11">
    <location>
        <begin position="895"/>
        <end position="1061"/>
    </location>
</feature>
<keyword evidence="1" id="KW-0540">Nuclease</keyword>
<dbReference type="InterPro" id="IPR036397">
    <property type="entry name" value="RNaseH_sf"/>
</dbReference>
<keyword evidence="5" id="KW-0460">Magnesium</keyword>
<keyword evidence="13" id="KW-1185">Reference proteome</keyword>
<keyword evidence="3" id="KW-0255">Endonuclease</keyword>
<comment type="caution">
    <text evidence="12">The sequence shown here is derived from an EMBL/GenBank/DDBJ whole genome shotgun (WGS) entry which is preliminary data.</text>
</comment>
<dbReference type="GO" id="GO:0004519">
    <property type="term" value="F:endonuclease activity"/>
    <property type="evidence" value="ECO:0007669"/>
    <property type="project" value="UniProtKB-KW"/>
</dbReference>
<dbReference type="Proteomes" id="UP001190700">
    <property type="component" value="Unassembled WGS sequence"/>
</dbReference>
<sequence length="1643" mass="180766">MARAGIPQTRIVGGRRRDEPRHPPQTRDAQPQASGQGAHRSGGDRGTPPRARPGRGGKNRQQNMKGHRKGSHPSPHAPPPRTQGQRQPASGGSPTALRVTRDAQGRHTVQCWDCGGPHFRRNCTGGVQSAHVAGFHPEGTPIADILAELDEAFLDPEEEVYESCLYAYSLELGEAPLDLPAAQAAAVVPHSAVDSEEPWTESEWAIWDSCGRSEEQYYDAVNRFNSYQDPDDGDCPDGEVTPAQLHVAVHQPSDPAMSLQHFSVEPQQPAVPAADVRITTTNTEFPGAVQLVSTAPPSRPGGPGGPGRRPYGAGHFMYMSLLCIIAFSGTADAVQSGGASGAVLEVHPRALVLWHAITWGLAISACLPAVGARTPVRTWRRLVNRQSPAGGPQPSTTQPPAGGSVGRSAGQLFSADGLATGDTGLCLVSGYAVGTYASVELGVLSGQLGSVTVVYPLVPAGYTGILVYGSAESVPLYVPDEEWAASGFSSLASAVPAPVRVDRGIVCDSGATCVMCGDLSACTDVDYTRTVAFTMVTAGAHRTDATVTFHLYGVCIQDGAIDHFVLPNSHYKAGCRTPLSSRVMLSLGFGSPDLVSLTYTHLPTGRVYRIIDSGTDYMWAEVPEGAASALTQTVSRVRTGEICDWMWARSEYAKWAFLKGSPAALAKTGEHNFDISLFGDDLPPGVGNNQTCPVRYSLSDSCWGHPWAGAYIYGNPPFDRLTCERMLKKANRDFATDPEHTVFLFLIPQSHLSTFRQHLIHWEVLHVYPAGTEGIFSYRREHTYAGRPLQSAGSEGGGDRVFIAGTPFPVAIIYRDQYTSMRFTPERWCHSAYAHAHGLRLAQLMDLGVEIARPGTTVTREQLLAHRTCAEACAVCARMRAVQPSPRHPPADRYKAQKPGSMWAADATGPITPIGYDGSRYRWTFVEFTVRFTFCYFSAEKSAYSFILAQFLADVVHHGFACTGLVLRTDCAPELCDPAAQALYKHHGIKHLQSSPTLHWQNFMAEYVIGKISSVSRALLETAGMDLTYWPLADSHACLLWDILPHGRDAVVPFYHLMGYHFTYSRIEIFGTLCTVAMDAQQMRARHPGVSKKRTPRAWQGRFVGINLRSSAYKVLDLERNKVVSEGRPDFIRNYSEFGQVMSSFPAPAPGEQHSAPVPSDRPEPWGDYTPLTWWVIDCVNQYYPLWTLAKAQEARDDPLYPALIVSTDMRRSRSYGVLFRPMAYGDVTAPRAYAMDLRANLVVFPDTHSACHLPFSDHPEQDQWLLPHYVVPPEDTVGALPASGTLSFCHISADLAERLYHTAAPDLPLPGGYRQALSMPDGAQWEEAITGGEVQPLIDQGKIEPVEELPDGEIATSTIFVLNKPWKPRDGLPPVQIHKARMAVAATWHWGYTQAETACTVADLPTFRLLFILSIIFAGMGVMVYHFDVSQAFVHARLEAFWAAFQAAFKSKNLGRMTAVLQLAVDYDRWGIALSQTRQIKELMSKFKLPAKTFHNPMDVNLIIQKPEHPDLTLVTPYLSLLGSLLWIARCTRPDVYYSVIYLAQFSSCPSAQAWEALQRVTQYLYFTRHYRIRYAYPSAPLSVLTIQTGTYDLPYETLDTDSSTLTLSTSDWILAFDYILYFFDIFYDLEYWLTVELSSIG</sequence>
<evidence type="ECO:0000259" key="11">
    <source>
        <dbReference type="PROSITE" id="PS50994"/>
    </source>
</evidence>
<evidence type="ECO:0000256" key="1">
    <source>
        <dbReference type="ARBA" id="ARBA00022722"/>
    </source>
</evidence>
<accession>A0AAE0F5F6</accession>
<dbReference type="SUPFAM" id="SSF53098">
    <property type="entry name" value="Ribonuclease H-like"/>
    <property type="match status" value="1"/>
</dbReference>
<organism evidence="12 13">
    <name type="scientific">Cymbomonas tetramitiformis</name>
    <dbReference type="NCBI Taxonomy" id="36881"/>
    <lineage>
        <taxon>Eukaryota</taxon>
        <taxon>Viridiplantae</taxon>
        <taxon>Chlorophyta</taxon>
        <taxon>Pyramimonadophyceae</taxon>
        <taxon>Pyramimonadales</taxon>
        <taxon>Pyramimonadaceae</taxon>
        <taxon>Cymbomonas</taxon>
    </lineage>
</organism>
<reference evidence="12 13" key="1">
    <citation type="journal article" date="2015" name="Genome Biol. Evol.">
        <title>Comparative Genomics of a Bacterivorous Green Alga Reveals Evolutionary Causalities and Consequences of Phago-Mixotrophic Mode of Nutrition.</title>
        <authorList>
            <person name="Burns J.A."/>
            <person name="Paasch A."/>
            <person name="Narechania A."/>
            <person name="Kim E."/>
        </authorList>
    </citation>
    <scope>NUCLEOTIDE SEQUENCE [LARGE SCALE GENOMIC DNA]</scope>
    <source>
        <strain evidence="12 13">PLY_AMNH</strain>
    </source>
</reference>
<keyword evidence="6" id="KW-0229">DNA integration</keyword>
<protein>
    <recommendedName>
        <fullName evidence="11">Integrase catalytic domain-containing protein</fullName>
    </recommendedName>
</protein>
<feature type="region of interest" description="Disordered" evidence="10">
    <location>
        <begin position="1"/>
        <end position="97"/>
    </location>
</feature>
<keyword evidence="8" id="KW-0548">Nucleotidyltransferase</keyword>
<dbReference type="GO" id="GO:0016787">
    <property type="term" value="F:hydrolase activity"/>
    <property type="evidence" value="ECO:0007669"/>
    <property type="project" value="UniProtKB-KW"/>
</dbReference>
<evidence type="ECO:0000256" key="10">
    <source>
        <dbReference type="SAM" id="MobiDB-lite"/>
    </source>
</evidence>
<evidence type="ECO:0000256" key="7">
    <source>
        <dbReference type="ARBA" id="ARBA00022918"/>
    </source>
</evidence>
<evidence type="ECO:0000313" key="12">
    <source>
        <dbReference type="EMBL" id="KAK3252488.1"/>
    </source>
</evidence>
<dbReference type="GO" id="GO:0046872">
    <property type="term" value="F:metal ion binding"/>
    <property type="evidence" value="ECO:0007669"/>
    <property type="project" value="UniProtKB-KW"/>
</dbReference>
<evidence type="ECO:0000256" key="6">
    <source>
        <dbReference type="ARBA" id="ARBA00022908"/>
    </source>
</evidence>